<dbReference type="SUPFAM" id="SSF56672">
    <property type="entry name" value="DNA/RNA polymerases"/>
    <property type="match status" value="1"/>
</dbReference>
<dbReference type="Pfam" id="PF00078">
    <property type="entry name" value="RVT_1"/>
    <property type="match status" value="1"/>
</dbReference>
<evidence type="ECO:0000259" key="5">
    <source>
        <dbReference type="Pfam" id="PF17919"/>
    </source>
</evidence>
<dbReference type="CDD" id="cd09274">
    <property type="entry name" value="RNase_HI_RT_Ty3"/>
    <property type="match status" value="1"/>
</dbReference>
<dbReference type="PANTHER" id="PTHR37984">
    <property type="entry name" value="PROTEIN CBG26694"/>
    <property type="match status" value="1"/>
</dbReference>
<dbReference type="FunFam" id="3.30.70.270:FF:000045">
    <property type="entry name" value="Transposon Tf2-7 polyprotein"/>
    <property type="match status" value="1"/>
</dbReference>
<dbReference type="InterPro" id="IPR050951">
    <property type="entry name" value="Retrovirus_Pol_polyprotein"/>
</dbReference>
<dbReference type="InterPro" id="IPR043128">
    <property type="entry name" value="Rev_trsase/Diguanyl_cyclase"/>
</dbReference>
<evidence type="ECO:0000313" key="7">
    <source>
        <dbReference type="Proteomes" id="UP000694548"/>
    </source>
</evidence>
<dbReference type="PANTHER" id="PTHR37984:SF5">
    <property type="entry name" value="PROTEIN NYNRIN-LIKE"/>
    <property type="match status" value="1"/>
</dbReference>
<accession>A0A8C6M0S4</accession>
<name>A0A8C6M0S4_NOTFU</name>
<dbReference type="Gene3D" id="3.30.70.270">
    <property type="match status" value="2"/>
</dbReference>
<protein>
    <recommendedName>
        <fullName evidence="2">ribonuclease H</fullName>
        <ecNumber evidence="2">3.1.26.4</ecNumber>
    </recommendedName>
</protein>
<keyword evidence="7" id="KW-1185">Reference proteome</keyword>
<evidence type="ECO:0000256" key="1">
    <source>
        <dbReference type="ARBA" id="ARBA00010879"/>
    </source>
</evidence>
<keyword evidence="3" id="KW-0511">Multifunctional enzyme</keyword>
<comment type="similarity">
    <text evidence="1">Belongs to the beta type-B retroviral polymerase family. HERV class-II K(HML-2) pol subfamily.</text>
</comment>
<dbReference type="InterPro" id="IPR043502">
    <property type="entry name" value="DNA/RNA_pol_sf"/>
</dbReference>
<reference evidence="6" key="1">
    <citation type="submission" date="2014-08" db="EMBL/GenBank/DDBJ databases">
        <authorList>
            <person name="Senf B."/>
            <person name="Petzold A."/>
            <person name="Downie B.R."/>
            <person name="Koch P."/>
            <person name="Platzer M."/>
        </authorList>
    </citation>
    <scope>NUCLEOTIDE SEQUENCE [LARGE SCALE GENOMIC DNA]</scope>
    <source>
        <strain evidence="6">GRZ</strain>
    </source>
</reference>
<dbReference type="FunFam" id="3.30.70.270:FF:000003">
    <property type="entry name" value="Transposon Ty3-G Gag-Pol polyprotein"/>
    <property type="match status" value="1"/>
</dbReference>
<organism evidence="6 7">
    <name type="scientific">Nothobranchius furzeri</name>
    <name type="common">Turquoise killifish</name>
    <dbReference type="NCBI Taxonomy" id="105023"/>
    <lineage>
        <taxon>Eukaryota</taxon>
        <taxon>Metazoa</taxon>
        <taxon>Chordata</taxon>
        <taxon>Craniata</taxon>
        <taxon>Vertebrata</taxon>
        <taxon>Euteleostomi</taxon>
        <taxon>Actinopterygii</taxon>
        <taxon>Neopterygii</taxon>
        <taxon>Teleostei</taxon>
        <taxon>Neoteleostei</taxon>
        <taxon>Acanthomorphata</taxon>
        <taxon>Ovalentaria</taxon>
        <taxon>Atherinomorphae</taxon>
        <taxon>Cyprinodontiformes</taxon>
        <taxon>Nothobranchiidae</taxon>
        <taxon>Nothobranchius</taxon>
    </lineage>
</organism>
<evidence type="ECO:0000259" key="4">
    <source>
        <dbReference type="Pfam" id="PF00078"/>
    </source>
</evidence>
<proteinExistence type="inferred from homology"/>
<dbReference type="Ensembl" id="ENSNFUT00015027637.1">
    <property type="protein sequence ID" value="ENSNFUP00015026449.1"/>
    <property type="gene ID" value="ENSNFUG00015012825.1"/>
</dbReference>
<dbReference type="EC" id="3.1.26.4" evidence="2"/>
<dbReference type="Proteomes" id="UP000694548">
    <property type="component" value="Chromosome sgr06"/>
</dbReference>
<dbReference type="GO" id="GO:0004523">
    <property type="term" value="F:RNA-DNA hybrid ribonuclease activity"/>
    <property type="evidence" value="ECO:0007669"/>
    <property type="project" value="UniProtKB-EC"/>
</dbReference>
<evidence type="ECO:0000256" key="2">
    <source>
        <dbReference type="ARBA" id="ARBA00012180"/>
    </source>
</evidence>
<dbReference type="Gene3D" id="3.10.20.370">
    <property type="match status" value="1"/>
</dbReference>
<reference evidence="6" key="3">
    <citation type="submission" date="2025-09" db="UniProtKB">
        <authorList>
            <consortium name="Ensembl"/>
        </authorList>
    </citation>
    <scope>IDENTIFICATION</scope>
</reference>
<feature type="domain" description="Reverse transcriptase/retrotransposon-derived protein RNase H-like" evidence="5">
    <location>
        <begin position="130"/>
        <end position="227"/>
    </location>
</feature>
<dbReference type="GeneTree" id="ENSGT01100000263500"/>
<dbReference type="AlphaFoldDB" id="A0A8C6M0S4"/>
<dbReference type="InterPro" id="IPR000477">
    <property type="entry name" value="RT_dom"/>
</dbReference>
<evidence type="ECO:0000313" key="6">
    <source>
        <dbReference type="Ensembl" id="ENSNFUP00015026449.1"/>
    </source>
</evidence>
<evidence type="ECO:0000256" key="3">
    <source>
        <dbReference type="ARBA" id="ARBA00023268"/>
    </source>
</evidence>
<reference evidence="6" key="2">
    <citation type="submission" date="2025-08" db="UniProtKB">
        <authorList>
            <consortium name="Ensembl"/>
        </authorList>
    </citation>
    <scope>IDENTIFICATION</scope>
</reference>
<dbReference type="Pfam" id="PF17919">
    <property type="entry name" value="RT_RNaseH_2"/>
    <property type="match status" value="1"/>
</dbReference>
<dbReference type="InterPro" id="IPR041577">
    <property type="entry name" value="RT_RNaseH_2"/>
</dbReference>
<dbReference type="FunFam" id="3.10.20.370:FF:000001">
    <property type="entry name" value="Retrovirus-related Pol polyprotein from transposon 17.6-like protein"/>
    <property type="match status" value="1"/>
</dbReference>
<feature type="domain" description="Reverse transcriptase" evidence="4">
    <location>
        <begin position="2"/>
        <end position="67"/>
    </location>
</feature>
<sequence length="414" mass="46047">MDLILADLQWKTCLVYLDDIIVFGRDFQEHLVRLDQVLEKVKQANLKVEASKCNLFATQVYYLGHVISADGVMPDPAKVEADREWPVPCTQSELQSFLGLASYYRRFIRGFAHIARPLHQLVEKGKRFQWSNNCQVAFDGLKARLIAAPVLAHPDPDKTFILDIDASDVGIGAVLSQVGGLGEWVIAYASRALTKQERKYATTKKELLGMVVFTKHFKHYLLGREFALRTDHNSLSWLHNFQGVEGQLARWVEQLACFPYKIVRPGKLHCNVDALSRLTSTHGEPQSLGQVGLQDQDCQAERRVCSVQVEEGSAGQGCGMDELAQAQADDPVLQLIIFLRSLGRPVAQLRRNVCSHSPMCGISSSFRGPGLCVLLQHTLILPPTSRLSCHSMVPGVLRQLHNVPTGGHLGVQKP</sequence>